<evidence type="ECO:0000256" key="2">
    <source>
        <dbReference type="ARBA" id="ARBA00005011"/>
    </source>
</evidence>
<name>I2Q6W7_9BACT</name>
<keyword evidence="6 9" id="KW-0808">Transferase</keyword>
<dbReference type="GO" id="GO:0004400">
    <property type="term" value="F:histidinol-phosphate transaminase activity"/>
    <property type="evidence" value="ECO:0007669"/>
    <property type="project" value="UniProtKB-UniRule"/>
</dbReference>
<proteinExistence type="inferred from homology"/>
<evidence type="ECO:0000256" key="4">
    <source>
        <dbReference type="ARBA" id="ARBA00011738"/>
    </source>
</evidence>
<dbReference type="eggNOG" id="COG0079">
    <property type="taxonomic scope" value="Bacteria"/>
</dbReference>
<protein>
    <recommendedName>
        <fullName evidence="9">Histidinol-phosphate aminotransferase</fullName>
        <ecNumber evidence="9">2.6.1.9</ecNumber>
    </recommendedName>
    <alternativeName>
        <fullName evidence="9">Imidazole acetol-phosphate transaminase</fullName>
    </alternativeName>
</protein>
<comment type="cofactor">
    <cofactor evidence="1 9">
        <name>pyridoxal 5'-phosphate</name>
        <dbReference type="ChEBI" id="CHEBI:597326"/>
    </cofactor>
</comment>
<feature type="modified residue" description="N6-(pyridoxal phosphate)lysine" evidence="9">
    <location>
        <position position="239"/>
    </location>
</feature>
<dbReference type="InterPro" id="IPR015421">
    <property type="entry name" value="PyrdxlP-dep_Trfase_major"/>
</dbReference>
<keyword evidence="5 9" id="KW-0032">Aminotransferase</keyword>
<dbReference type="PANTHER" id="PTHR43643">
    <property type="entry name" value="HISTIDINOL-PHOSPHATE AMINOTRANSFERASE 2"/>
    <property type="match status" value="1"/>
</dbReference>
<dbReference type="STRING" id="596152.DesU5LDRAFT_3912"/>
<evidence type="ECO:0000256" key="6">
    <source>
        <dbReference type="ARBA" id="ARBA00022679"/>
    </source>
</evidence>
<dbReference type="Pfam" id="PF00155">
    <property type="entry name" value="Aminotran_1_2"/>
    <property type="match status" value="1"/>
</dbReference>
<sequence>MAGAAIWSCGNMSGLIDLVPAYVREFESYTPSRPDPVLMRQYGVSHLYRLNNNENALGPPPLAREALAAYAPERAAIYPNGDAYDLRLALAARFGKNPDQFLVGNGSCESIGTVVRAFCAPDDAIVTVDKTFAVYEWVARFTGIEPRLVPLRNQALDPGAMLAAATGRAKIVFVCNPNNPTGSWWNKQTLERFLTALDGRAVVVLDEAYCEFVEDPDFPDGMEVMERHANVLVFRTFSKMYGLAGLRVGYLCGSLAAVDIVRRTQIAYSVNALAQMAATAALADDAGHILATRRMVGEAKNALRDLFTTLGLEHVSGAGNFIMVRTPVSDTLLYRRLMREGVMVRTMTSFRFPNWIRVTLAGEPAMEAFARAFRKVLDKP</sequence>
<comment type="similarity">
    <text evidence="3 9">Belongs to the class-II pyridoxal-phosphate-dependent aminotransferase family. Histidinol-phosphate aminotransferase subfamily.</text>
</comment>
<dbReference type="HAMAP" id="MF_01023">
    <property type="entry name" value="HisC_aminotrans_2"/>
    <property type="match status" value="1"/>
</dbReference>
<keyword evidence="7 9" id="KW-0663">Pyridoxal phosphate</keyword>
<keyword evidence="9" id="KW-0028">Amino-acid biosynthesis</keyword>
<dbReference type="InterPro" id="IPR015422">
    <property type="entry name" value="PyrdxlP-dep_Trfase_small"/>
</dbReference>
<dbReference type="CDD" id="cd00609">
    <property type="entry name" value="AAT_like"/>
    <property type="match status" value="1"/>
</dbReference>
<evidence type="ECO:0000256" key="1">
    <source>
        <dbReference type="ARBA" id="ARBA00001933"/>
    </source>
</evidence>
<feature type="domain" description="Aminotransferase class I/classII large" evidence="10">
    <location>
        <begin position="48"/>
        <end position="363"/>
    </location>
</feature>
<dbReference type="EMBL" id="JH600068">
    <property type="protein sequence ID" value="EIG55523.1"/>
    <property type="molecule type" value="Genomic_DNA"/>
</dbReference>
<dbReference type="PANTHER" id="PTHR43643:SF3">
    <property type="entry name" value="HISTIDINOL-PHOSPHATE AMINOTRANSFERASE"/>
    <property type="match status" value="1"/>
</dbReference>
<comment type="catalytic activity">
    <reaction evidence="8 9">
        <text>L-histidinol phosphate + 2-oxoglutarate = 3-(imidazol-4-yl)-2-oxopropyl phosphate + L-glutamate</text>
        <dbReference type="Rhea" id="RHEA:23744"/>
        <dbReference type="ChEBI" id="CHEBI:16810"/>
        <dbReference type="ChEBI" id="CHEBI:29985"/>
        <dbReference type="ChEBI" id="CHEBI:57766"/>
        <dbReference type="ChEBI" id="CHEBI:57980"/>
        <dbReference type="EC" id="2.6.1.9"/>
    </reaction>
</comment>
<evidence type="ECO:0000256" key="3">
    <source>
        <dbReference type="ARBA" id="ARBA00007970"/>
    </source>
</evidence>
<accession>I2Q6W7</accession>
<evidence type="ECO:0000256" key="7">
    <source>
        <dbReference type="ARBA" id="ARBA00022898"/>
    </source>
</evidence>
<dbReference type="InterPro" id="IPR050106">
    <property type="entry name" value="HistidinolP_aminotransfase"/>
</dbReference>
<dbReference type="UniPathway" id="UPA00031">
    <property type="reaction ID" value="UER00012"/>
</dbReference>
<evidence type="ECO:0000256" key="5">
    <source>
        <dbReference type="ARBA" id="ARBA00022576"/>
    </source>
</evidence>
<dbReference type="GO" id="GO:0030170">
    <property type="term" value="F:pyridoxal phosphate binding"/>
    <property type="evidence" value="ECO:0007669"/>
    <property type="project" value="InterPro"/>
</dbReference>
<dbReference type="GO" id="GO:0000105">
    <property type="term" value="P:L-histidine biosynthetic process"/>
    <property type="evidence" value="ECO:0007669"/>
    <property type="project" value="UniProtKB-UniRule"/>
</dbReference>
<dbReference type="InterPro" id="IPR015424">
    <property type="entry name" value="PyrdxlP-dep_Trfase"/>
</dbReference>
<gene>
    <name evidence="9" type="primary">hisC</name>
    <name evidence="11" type="ORF">DesU5LDRAFT_3912</name>
</gene>
<evidence type="ECO:0000256" key="9">
    <source>
        <dbReference type="HAMAP-Rule" id="MF_01023"/>
    </source>
</evidence>
<dbReference type="HOGENOM" id="CLU_017584_3_3_7"/>
<dbReference type="InterPro" id="IPR004839">
    <property type="entry name" value="Aminotransferase_I/II_large"/>
</dbReference>
<reference evidence="11" key="1">
    <citation type="submission" date="2011-11" db="EMBL/GenBank/DDBJ databases">
        <title>Improved High-Quality Draft sequence of Desulfovibrio sp. U5L.</title>
        <authorList>
            <consortium name="US DOE Joint Genome Institute"/>
            <person name="Lucas S."/>
            <person name="Han J."/>
            <person name="Lapidus A."/>
            <person name="Cheng J.-F."/>
            <person name="Goodwin L."/>
            <person name="Pitluck S."/>
            <person name="Peters L."/>
            <person name="Ovchinnikova G."/>
            <person name="Held B."/>
            <person name="Detter J.C."/>
            <person name="Han C."/>
            <person name="Tapia R."/>
            <person name="Land M."/>
            <person name="Hauser L."/>
            <person name="Kyrpides N."/>
            <person name="Ivanova N."/>
            <person name="Pagani I."/>
            <person name="Gabster J."/>
            <person name="Walker C."/>
            <person name="Stolyar S."/>
            <person name="Stahl D."/>
            <person name="Arkin A."/>
            <person name="Dehal P."/>
            <person name="Hazen T."/>
            <person name="Woyke T."/>
        </authorList>
    </citation>
    <scope>NUCLEOTIDE SEQUENCE [LARGE SCALE GENOMIC DNA]</scope>
    <source>
        <strain evidence="11">U5L</strain>
    </source>
</reference>
<dbReference type="SUPFAM" id="SSF53383">
    <property type="entry name" value="PLP-dependent transferases"/>
    <property type="match status" value="1"/>
</dbReference>
<comment type="pathway">
    <text evidence="2 9">Amino-acid biosynthesis; L-histidine biosynthesis; L-histidine from 5-phospho-alpha-D-ribose 1-diphosphate: step 7/9.</text>
</comment>
<keyword evidence="9" id="KW-0368">Histidine biosynthesis</keyword>
<dbReference type="Gene3D" id="3.40.640.10">
    <property type="entry name" value="Type I PLP-dependent aspartate aminotransferase-like (Major domain)"/>
    <property type="match status" value="1"/>
</dbReference>
<comment type="subunit">
    <text evidence="4 9">Homodimer.</text>
</comment>
<dbReference type="InterPro" id="IPR005861">
    <property type="entry name" value="HisP_aminotrans"/>
</dbReference>
<dbReference type="EC" id="2.6.1.9" evidence="9"/>
<evidence type="ECO:0000256" key="8">
    <source>
        <dbReference type="ARBA" id="ARBA00047481"/>
    </source>
</evidence>
<organism evidence="11">
    <name type="scientific">Desulfovibrio sp. U5L</name>
    <dbReference type="NCBI Taxonomy" id="596152"/>
    <lineage>
        <taxon>Bacteria</taxon>
        <taxon>Pseudomonadati</taxon>
        <taxon>Thermodesulfobacteriota</taxon>
        <taxon>Desulfovibrionia</taxon>
        <taxon>Desulfovibrionales</taxon>
        <taxon>Desulfovibrionaceae</taxon>
        <taxon>Desulfovibrio</taxon>
    </lineage>
</organism>
<evidence type="ECO:0000259" key="10">
    <source>
        <dbReference type="Pfam" id="PF00155"/>
    </source>
</evidence>
<dbReference type="AlphaFoldDB" id="I2Q6W7"/>
<evidence type="ECO:0000313" key="11">
    <source>
        <dbReference type="EMBL" id="EIG55523.1"/>
    </source>
</evidence>
<dbReference type="Gene3D" id="3.90.1150.10">
    <property type="entry name" value="Aspartate Aminotransferase, domain 1"/>
    <property type="match status" value="1"/>
</dbReference>